<comment type="caution">
    <text evidence="10">The sequence shown here is derived from an EMBL/GenBank/DDBJ whole genome shotgun (WGS) entry which is preliminary data.</text>
</comment>
<reference evidence="10 11" key="1">
    <citation type="submission" date="2020-08" db="EMBL/GenBank/DDBJ databases">
        <title>Genomic Encyclopedia of Type Strains, Phase III (KMG-III): the genomes of soil and plant-associated and newly described type strains.</title>
        <authorList>
            <person name="Whitman W."/>
        </authorList>
    </citation>
    <scope>NUCLEOTIDE SEQUENCE [LARGE SCALE GENOMIC DNA]</scope>
    <source>
        <strain evidence="10 11">CECT 8572</strain>
    </source>
</reference>
<evidence type="ECO:0000256" key="4">
    <source>
        <dbReference type="ARBA" id="ARBA00022982"/>
    </source>
</evidence>
<dbReference type="EMBL" id="JACIBX010000019">
    <property type="protein sequence ID" value="MBB3713710.1"/>
    <property type="molecule type" value="Genomic_DNA"/>
</dbReference>
<evidence type="ECO:0000256" key="2">
    <source>
        <dbReference type="ARBA" id="ARBA00022617"/>
    </source>
</evidence>
<protein>
    <submittedName>
        <fullName evidence="10">Cytochrome c</fullName>
    </submittedName>
</protein>
<dbReference type="PRINTS" id="PR00604">
    <property type="entry name" value="CYTCHRMECIAB"/>
</dbReference>
<dbReference type="PROSITE" id="PS51007">
    <property type="entry name" value="CYTC"/>
    <property type="match status" value="2"/>
</dbReference>
<proteinExistence type="predicted"/>
<dbReference type="RefSeq" id="WP_183475187.1">
    <property type="nucleotide sequence ID" value="NZ_JACIBX010000019.1"/>
</dbReference>
<keyword evidence="11" id="KW-1185">Reference proteome</keyword>
<feature type="region of interest" description="Disordered" evidence="7">
    <location>
        <begin position="51"/>
        <end position="76"/>
    </location>
</feature>
<organism evidence="10 11">
    <name type="scientific">Limimaricola variabilis</name>
    <dbReference type="NCBI Taxonomy" id="1492771"/>
    <lineage>
        <taxon>Bacteria</taxon>
        <taxon>Pseudomonadati</taxon>
        <taxon>Pseudomonadota</taxon>
        <taxon>Alphaproteobacteria</taxon>
        <taxon>Rhodobacterales</taxon>
        <taxon>Paracoccaceae</taxon>
        <taxon>Limimaricola</taxon>
    </lineage>
</organism>
<sequence length="441" mass="46284">MSKFLKILAPASAGTASVLTLAYVLADQFVVDMPAPARVSFVAAANAQETEAPAPAPEAAVQTAAEAPAPARDGGYGLGREALPEEIAAWDIDIRPDGQGLPVGSGDVWTGEEVFVAKCASCHGDFGEAVGRWPQLAGGQGTLERKDPVKTIGSYWPYLSTVWDYVHRAMPFGDAQSLEPDEVYAITAYLLYLNNIVEDDFELSNESFAEVEMPNAEGFKPDDRPETELAVFTGEACMESCKDSVEITMRAAVLDVTPGSEEGEAEVVETAVEVEEQAEAQPMDAEPAEEAVAGDQPTAPEDAAAETEAGDASAEGADAEAAPAEAAEEASAAPDPELVAAGERVFKKCSACHQVGENAKNRSGPQLNGIVGRTAGTVEGFRYSGAMEEAGANGLVWDHERLAGFLADPRAYLKGTKMSFAGLRSDEDIAAITAFLEAQGE</sequence>
<accession>A0ABR6HT27</accession>
<evidence type="ECO:0000259" key="9">
    <source>
        <dbReference type="PROSITE" id="PS51007"/>
    </source>
</evidence>
<dbReference type="InterPro" id="IPR009056">
    <property type="entry name" value="Cyt_c-like_dom"/>
</dbReference>
<dbReference type="InterPro" id="IPR002327">
    <property type="entry name" value="Cyt_c_1A/1B"/>
</dbReference>
<evidence type="ECO:0000256" key="8">
    <source>
        <dbReference type="SAM" id="SignalP"/>
    </source>
</evidence>
<name>A0ABR6HT27_9RHOB</name>
<keyword evidence="2 6" id="KW-0349">Heme</keyword>
<keyword evidence="4" id="KW-0249">Electron transport</keyword>
<keyword evidence="3 6" id="KW-0479">Metal-binding</keyword>
<keyword evidence="5 6" id="KW-0408">Iron</keyword>
<dbReference type="InterPro" id="IPR036909">
    <property type="entry name" value="Cyt_c-like_dom_sf"/>
</dbReference>
<feature type="region of interest" description="Disordered" evidence="7">
    <location>
        <begin position="276"/>
        <end position="334"/>
    </location>
</feature>
<feature type="domain" description="Cytochrome c" evidence="9">
    <location>
        <begin position="337"/>
        <end position="440"/>
    </location>
</feature>
<dbReference type="PANTHER" id="PTHR11961">
    <property type="entry name" value="CYTOCHROME C"/>
    <property type="match status" value="1"/>
</dbReference>
<evidence type="ECO:0000256" key="7">
    <source>
        <dbReference type="SAM" id="MobiDB-lite"/>
    </source>
</evidence>
<dbReference type="Gene3D" id="1.10.760.10">
    <property type="entry name" value="Cytochrome c-like domain"/>
    <property type="match status" value="2"/>
</dbReference>
<evidence type="ECO:0000313" key="11">
    <source>
        <dbReference type="Proteomes" id="UP000576152"/>
    </source>
</evidence>
<gene>
    <name evidence="10" type="ORF">FHS00_003317</name>
</gene>
<evidence type="ECO:0000256" key="1">
    <source>
        <dbReference type="ARBA" id="ARBA00022448"/>
    </source>
</evidence>
<feature type="domain" description="Cytochrome c" evidence="9">
    <location>
        <begin position="106"/>
        <end position="194"/>
    </location>
</feature>
<keyword evidence="8" id="KW-0732">Signal</keyword>
<feature type="chain" id="PRO_5045517681" evidence="8">
    <location>
        <begin position="23"/>
        <end position="441"/>
    </location>
</feature>
<dbReference type="Proteomes" id="UP000576152">
    <property type="component" value="Unassembled WGS sequence"/>
</dbReference>
<keyword evidence="1" id="KW-0813">Transport</keyword>
<feature type="signal peptide" evidence="8">
    <location>
        <begin position="1"/>
        <end position="22"/>
    </location>
</feature>
<evidence type="ECO:0000256" key="6">
    <source>
        <dbReference type="PROSITE-ProRule" id="PRU00433"/>
    </source>
</evidence>
<dbReference type="SUPFAM" id="SSF46626">
    <property type="entry name" value="Cytochrome c"/>
    <property type="match status" value="2"/>
</dbReference>
<feature type="compositionally biased region" description="Low complexity" evidence="7">
    <location>
        <begin position="310"/>
        <end position="334"/>
    </location>
</feature>
<dbReference type="Pfam" id="PF00034">
    <property type="entry name" value="Cytochrom_C"/>
    <property type="match status" value="2"/>
</dbReference>
<feature type="compositionally biased region" description="Low complexity" evidence="7">
    <location>
        <begin position="51"/>
        <end position="71"/>
    </location>
</feature>
<evidence type="ECO:0000313" key="10">
    <source>
        <dbReference type="EMBL" id="MBB3713710.1"/>
    </source>
</evidence>
<evidence type="ECO:0000256" key="5">
    <source>
        <dbReference type="ARBA" id="ARBA00023004"/>
    </source>
</evidence>
<evidence type="ECO:0000256" key="3">
    <source>
        <dbReference type="ARBA" id="ARBA00022723"/>
    </source>
</evidence>